<dbReference type="EMBL" id="FQWS01000001">
    <property type="protein sequence ID" value="SHG40315.1"/>
    <property type="molecule type" value="Genomic_DNA"/>
</dbReference>
<keyword evidence="2" id="KW-0697">Rotamase</keyword>
<accession>A0A1M5JIT6</accession>
<dbReference type="SUPFAM" id="SSF109998">
    <property type="entry name" value="Triger factor/SurA peptide-binding domain-like"/>
    <property type="match status" value="1"/>
</dbReference>
<reference evidence="5" key="1">
    <citation type="submission" date="2016-11" db="EMBL/GenBank/DDBJ databases">
        <authorList>
            <person name="Varghese N."/>
            <person name="Submissions S."/>
        </authorList>
    </citation>
    <scope>NUCLEOTIDE SEQUENCE [LARGE SCALE GENOMIC DNA]</scope>
    <source>
        <strain evidence="5">DSM 25330</strain>
    </source>
</reference>
<gene>
    <name evidence="4" type="ORF">SAMN05444148_0039</name>
</gene>
<dbReference type="STRING" id="1089305.SAMN05444148_0039"/>
<dbReference type="PANTHER" id="PTHR47637">
    <property type="entry name" value="CHAPERONE SURA"/>
    <property type="match status" value="1"/>
</dbReference>
<evidence type="ECO:0000313" key="5">
    <source>
        <dbReference type="Proteomes" id="UP000184522"/>
    </source>
</evidence>
<proteinExistence type="predicted"/>
<keyword evidence="1" id="KW-0732">Signal</keyword>
<evidence type="ECO:0000256" key="2">
    <source>
        <dbReference type="PROSITE-ProRule" id="PRU00278"/>
    </source>
</evidence>
<dbReference type="Gene3D" id="3.10.50.40">
    <property type="match status" value="2"/>
</dbReference>
<dbReference type="PROSITE" id="PS50198">
    <property type="entry name" value="PPIC_PPIASE_2"/>
    <property type="match status" value="2"/>
</dbReference>
<evidence type="ECO:0000259" key="3">
    <source>
        <dbReference type="PROSITE" id="PS50198"/>
    </source>
</evidence>
<dbReference type="InterPro" id="IPR050280">
    <property type="entry name" value="OMP_Chaperone_SurA"/>
</dbReference>
<keyword evidence="2" id="KW-0413">Isomerase</keyword>
<name>A0A1M5JIT6_9FLAO</name>
<dbReference type="InterPro" id="IPR027304">
    <property type="entry name" value="Trigger_fact/SurA_dom_sf"/>
</dbReference>
<protein>
    <submittedName>
        <fullName evidence="4">Periplasmic chaperone for outer membrane proteins SurA</fullName>
    </submittedName>
</protein>
<dbReference type="Gene3D" id="1.10.4030.10">
    <property type="entry name" value="Porin chaperone SurA, peptide-binding domain"/>
    <property type="match status" value="1"/>
</dbReference>
<dbReference type="Proteomes" id="UP000184522">
    <property type="component" value="Unassembled WGS sequence"/>
</dbReference>
<keyword evidence="5" id="KW-1185">Reference proteome</keyword>
<dbReference type="SUPFAM" id="SSF54534">
    <property type="entry name" value="FKBP-like"/>
    <property type="match status" value="2"/>
</dbReference>
<dbReference type="PANTHER" id="PTHR47637:SF1">
    <property type="entry name" value="CHAPERONE SURA"/>
    <property type="match status" value="1"/>
</dbReference>
<feature type="domain" description="PpiC" evidence="3">
    <location>
        <begin position="306"/>
        <end position="402"/>
    </location>
</feature>
<sequence length="480" mass="54852">MLLKQNNSKFINKLTLSVIFTAIMTLGFSQEIIKDEERKADVLRVKDTSGRIKADGVAAVVGDFIVLDSDVDRRTAQIKAAGGDLGNITRCELFGSILEEKLYAHQAIQDSIVVNELQIRSQIDQQIQGILGEFGGSMDRMLEFYKKDSEDALREEIYEINKNQSLASQMRDKVIKEVEITPEEVRQFYNDLKEDGLPTFGTELQISNIVVIPEVTEASKQKAIDRLKGFKKDVEENGASFTTKVLFFTEDTGSKSTGGLYTLNRKRPRMVKEFRDVAFSLQEGEISEPFESPYGYHIILLEKIRGQEYDVRHILIRPEITPDAIEEAQKKIEDVRAKILDGSISFADAAREFSDEKETKFEGGQMINPVTQDFNFELTKMDPDIYGQVQALKDGEVSEIIQDGDRENPIKFKIMMVTNRINEHEADFSRDYLKIKRLALQDKHFDAIGKWQKETIESTYIKINGEYRDCEFSGNWLKNK</sequence>
<organism evidence="4 5">
    <name type="scientific">Winogradskyella jejuensis</name>
    <dbReference type="NCBI Taxonomy" id="1089305"/>
    <lineage>
        <taxon>Bacteria</taxon>
        <taxon>Pseudomonadati</taxon>
        <taxon>Bacteroidota</taxon>
        <taxon>Flavobacteriia</taxon>
        <taxon>Flavobacteriales</taxon>
        <taxon>Flavobacteriaceae</taxon>
        <taxon>Winogradskyella</taxon>
    </lineage>
</organism>
<dbReference type="InterPro" id="IPR000297">
    <property type="entry name" value="PPIase_PpiC"/>
</dbReference>
<evidence type="ECO:0000256" key="1">
    <source>
        <dbReference type="ARBA" id="ARBA00022729"/>
    </source>
</evidence>
<feature type="domain" description="PpiC" evidence="3">
    <location>
        <begin position="201"/>
        <end position="303"/>
    </location>
</feature>
<evidence type="ECO:0000313" key="4">
    <source>
        <dbReference type="EMBL" id="SHG40315.1"/>
    </source>
</evidence>
<dbReference type="AlphaFoldDB" id="A0A1M5JIT6"/>
<dbReference type="Pfam" id="PF00639">
    <property type="entry name" value="Rotamase"/>
    <property type="match status" value="2"/>
</dbReference>
<dbReference type="InterPro" id="IPR046357">
    <property type="entry name" value="PPIase_dom_sf"/>
</dbReference>
<dbReference type="GO" id="GO:0003755">
    <property type="term" value="F:peptidyl-prolyl cis-trans isomerase activity"/>
    <property type="evidence" value="ECO:0007669"/>
    <property type="project" value="UniProtKB-KW"/>
</dbReference>